<keyword evidence="1" id="KW-0812">Transmembrane</keyword>
<feature type="transmembrane region" description="Helical" evidence="1">
    <location>
        <begin position="520"/>
        <end position="542"/>
    </location>
</feature>
<feature type="transmembrane region" description="Helical" evidence="1">
    <location>
        <begin position="162"/>
        <end position="185"/>
    </location>
</feature>
<feature type="transmembrane region" description="Helical" evidence="1">
    <location>
        <begin position="50"/>
        <end position="69"/>
    </location>
</feature>
<evidence type="ECO:0000259" key="2">
    <source>
        <dbReference type="Pfam" id="PF06808"/>
    </source>
</evidence>
<dbReference type="RefSeq" id="WP_227117631.1">
    <property type="nucleotide sequence ID" value="NZ_LT598928.1"/>
</dbReference>
<evidence type="ECO:0000256" key="1">
    <source>
        <dbReference type="SAM" id="Phobius"/>
    </source>
</evidence>
<feature type="transmembrane region" description="Helical" evidence="1">
    <location>
        <begin position="434"/>
        <end position="454"/>
    </location>
</feature>
<proteinExistence type="predicted"/>
<feature type="transmembrane region" description="Helical" evidence="1">
    <location>
        <begin position="554"/>
        <end position="572"/>
    </location>
</feature>
<accession>A0A212J266</accession>
<dbReference type="AlphaFoldDB" id="A0A212J266"/>
<organism evidence="3">
    <name type="scientific">uncultured Desulfovibrio sp</name>
    <dbReference type="NCBI Taxonomy" id="167968"/>
    <lineage>
        <taxon>Bacteria</taxon>
        <taxon>Pseudomonadati</taxon>
        <taxon>Thermodesulfobacteriota</taxon>
        <taxon>Desulfovibrionia</taxon>
        <taxon>Desulfovibrionales</taxon>
        <taxon>Desulfovibrionaceae</taxon>
        <taxon>Desulfovibrio</taxon>
        <taxon>environmental samples</taxon>
    </lineage>
</organism>
<feature type="transmembrane region" description="Helical" evidence="1">
    <location>
        <begin position="372"/>
        <end position="390"/>
    </location>
</feature>
<feature type="transmembrane region" description="Helical" evidence="1">
    <location>
        <begin position="584"/>
        <end position="603"/>
    </location>
</feature>
<reference evidence="3" key="1">
    <citation type="submission" date="2016-04" db="EMBL/GenBank/DDBJ databases">
        <authorList>
            <person name="Evans L.H."/>
            <person name="Alamgir A."/>
            <person name="Owens N."/>
            <person name="Weber N.D."/>
            <person name="Virtaneva K."/>
            <person name="Barbian K."/>
            <person name="Babar A."/>
            <person name="Rosenke K."/>
        </authorList>
    </citation>
    <scope>NUCLEOTIDE SEQUENCE</scope>
    <source>
        <strain evidence="3">92-2</strain>
    </source>
</reference>
<feature type="transmembrane region" description="Helical" evidence="1">
    <location>
        <begin position="205"/>
        <end position="227"/>
    </location>
</feature>
<feature type="transmembrane region" description="Helical" evidence="1">
    <location>
        <begin position="334"/>
        <end position="351"/>
    </location>
</feature>
<feature type="transmembrane region" description="Helical" evidence="1">
    <location>
        <begin position="75"/>
        <end position="94"/>
    </location>
</feature>
<gene>
    <name evidence="3" type="ORF">KM92DES2_10420</name>
</gene>
<sequence length="661" mass="69485">MASSEQKDATGASTKVNLARSAVEKELAGEASNDFGEVAGQQGFARFVQYLIFFGCLLFAGYHCVTTIFGMPVAYVHRPIHVMFAASLAFLVYPSSKKRGPAPLDLVLALMALAAFALPAIQADQIAERLVMVDDLTLGQTISGITALVLVLVLIQRVVGMSLLVVCLLFLAYAFWGAHIPGMLAHKGFSWNEVVDYLGFGLEGLYSSAIGVSATYIAAFIVFGTFLERCGAGDVLMDLGRALTGHYRGGPAKIAVITSAFFGTISGSAAANVYATGAFTIPMMKKAGYKPTFAGAVEAAASTGGQIMPPVMGAAAFLMADTLGIPYLEVCKAAVIPAFLYFFSILMMVDFEAAKLGLVGVPKEELPRMKDVVKRLYLLLPIVALLVIMMLGYTPFRAAMAAAAAAVLVSWGDKKFAIGPRRFVEILSTAGRRMILIAVACLGAGIVIGVVSLTGVGLNLASVVISISGGSTIVALILIMLASLLMGMGTPTTVAYVLVATLGVPALRELGFSVLSSHFFVFYFGVISMVTPPVAVAAYAGAEVAGASMMRTGLIASRLCSVAFIVPFFFMYDPALLMQGEWQNILQVFVTATIGTVALAGGMERWFFRPIPLPVALLLIVGACLLIIPGSITDMIGLGIVFVTGAYCKMSSKAVQARAVA</sequence>
<dbReference type="EMBL" id="FLUP01000001">
    <property type="protein sequence ID" value="SBV93572.1"/>
    <property type="molecule type" value="Genomic_DNA"/>
</dbReference>
<feature type="transmembrane region" description="Helical" evidence="1">
    <location>
        <begin position="106"/>
        <end position="124"/>
    </location>
</feature>
<dbReference type="InterPro" id="IPR011853">
    <property type="entry name" value="TRAP_DctM-Dct_fused"/>
</dbReference>
<keyword evidence="1" id="KW-0472">Membrane</keyword>
<dbReference type="Pfam" id="PF06808">
    <property type="entry name" value="DctM"/>
    <property type="match status" value="1"/>
</dbReference>
<dbReference type="PANTHER" id="PTHR43849:SF2">
    <property type="entry name" value="BLL3936 PROTEIN"/>
    <property type="match status" value="1"/>
</dbReference>
<evidence type="ECO:0000313" key="3">
    <source>
        <dbReference type="EMBL" id="SBV93572.1"/>
    </source>
</evidence>
<dbReference type="InterPro" id="IPR010656">
    <property type="entry name" value="DctM"/>
</dbReference>
<protein>
    <submittedName>
        <fullName evidence="3">TRAP transporter, 4TM/12TM fusion protein</fullName>
    </submittedName>
</protein>
<feature type="domain" description="TRAP C4-dicarboxylate transport system permease DctM subunit" evidence="2">
    <location>
        <begin position="148"/>
        <end position="579"/>
    </location>
</feature>
<keyword evidence="1" id="KW-1133">Transmembrane helix</keyword>
<dbReference type="PANTHER" id="PTHR43849">
    <property type="entry name" value="BLL3936 PROTEIN"/>
    <property type="match status" value="1"/>
</dbReference>
<dbReference type="NCBIfam" id="TIGR02123">
    <property type="entry name" value="TRAP_fused"/>
    <property type="match status" value="1"/>
</dbReference>
<feature type="transmembrane region" description="Helical" evidence="1">
    <location>
        <begin position="615"/>
        <end position="643"/>
    </location>
</feature>
<feature type="transmembrane region" description="Helical" evidence="1">
    <location>
        <begin position="136"/>
        <end position="155"/>
    </location>
</feature>
<name>A0A212J266_9BACT</name>
<feature type="transmembrane region" description="Helical" evidence="1">
    <location>
        <begin position="460"/>
        <end position="482"/>
    </location>
</feature>